<sequence>MVCSFKPIMQEERLVDIFDHFLVVEGNMEQMKADALTTMKCLKEEPRNRPCMIEVGSDLRGLIDATNGAMQSTQQGVDDSSRVDSISQFDLQGLIDATNGATQSTQQAGDDSSRDNSISQFEIRENATTSSMYITTIEFFGRSVEF</sequence>
<organism evidence="1 2">
    <name type="scientific">Cuscuta epithymum</name>
    <dbReference type="NCBI Taxonomy" id="186058"/>
    <lineage>
        <taxon>Eukaryota</taxon>
        <taxon>Viridiplantae</taxon>
        <taxon>Streptophyta</taxon>
        <taxon>Embryophyta</taxon>
        <taxon>Tracheophyta</taxon>
        <taxon>Spermatophyta</taxon>
        <taxon>Magnoliopsida</taxon>
        <taxon>eudicotyledons</taxon>
        <taxon>Gunneridae</taxon>
        <taxon>Pentapetalae</taxon>
        <taxon>asterids</taxon>
        <taxon>lamiids</taxon>
        <taxon>Solanales</taxon>
        <taxon>Convolvulaceae</taxon>
        <taxon>Cuscuteae</taxon>
        <taxon>Cuscuta</taxon>
        <taxon>Cuscuta subgen. Cuscuta</taxon>
    </lineage>
</organism>
<proteinExistence type="predicted"/>
<keyword evidence="2" id="KW-1185">Reference proteome</keyword>
<dbReference type="EMBL" id="CAMAPF010000948">
    <property type="protein sequence ID" value="CAH9127787.1"/>
    <property type="molecule type" value="Genomic_DNA"/>
</dbReference>
<evidence type="ECO:0000313" key="2">
    <source>
        <dbReference type="Proteomes" id="UP001152523"/>
    </source>
</evidence>
<gene>
    <name evidence="1" type="ORF">CEPIT_LOCUS28595</name>
</gene>
<dbReference type="Proteomes" id="UP001152523">
    <property type="component" value="Unassembled WGS sequence"/>
</dbReference>
<comment type="caution">
    <text evidence="1">The sequence shown here is derived from an EMBL/GenBank/DDBJ whole genome shotgun (WGS) entry which is preliminary data.</text>
</comment>
<reference evidence="1" key="1">
    <citation type="submission" date="2022-07" db="EMBL/GenBank/DDBJ databases">
        <authorList>
            <person name="Macas J."/>
            <person name="Novak P."/>
            <person name="Neumann P."/>
        </authorList>
    </citation>
    <scope>NUCLEOTIDE SEQUENCE</scope>
</reference>
<evidence type="ECO:0000313" key="1">
    <source>
        <dbReference type="EMBL" id="CAH9127787.1"/>
    </source>
</evidence>
<accession>A0AAV0EX07</accession>
<name>A0AAV0EX07_9ASTE</name>
<protein>
    <submittedName>
        <fullName evidence="1">Uncharacterized protein</fullName>
    </submittedName>
</protein>
<dbReference type="AlphaFoldDB" id="A0AAV0EX07"/>